<dbReference type="RefSeq" id="WP_210597608.1">
    <property type="nucleotide sequence ID" value="NZ_JAGKSQ010000004.1"/>
</dbReference>
<evidence type="ECO:0000313" key="1">
    <source>
        <dbReference type="EMBL" id="MBP3951930.1"/>
    </source>
</evidence>
<gene>
    <name evidence="1" type="ORF">J7W16_12385</name>
</gene>
<name>A0A940WZR8_9BACI</name>
<organism evidence="1 2">
    <name type="scientific">Halalkalibacter suaedae</name>
    <dbReference type="NCBI Taxonomy" id="2822140"/>
    <lineage>
        <taxon>Bacteria</taxon>
        <taxon>Bacillati</taxon>
        <taxon>Bacillota</taxon>
        <taxon>Bacilli</taxon>
        <taxon>Bacillales</taxon>
        <taxon>Bacillaceae</taxon>
        <taxon>Halalkalibacter</taxon>
    </lineage>
</organism>
<keyword evidence="2" id="KW-1185">Reference proteome</keyword>
<dbReference type="EMBL" id="JAGKSQ010000004">
    <property type="protein sequence ID" value="MBP3951930.1"/>
    <property type="molecule type" value="Genomic_DNA"/>
</dbReference>
<reference evidence="1" key="1">
    <citation type="submission" date="2021-03" db="EMBL/GenBank/DDBJ databases">
        <title>Bacillus suaedae sp. nov., isolated from Suaeda aralocaspica.</title>
        <authorList>
            <person name="Lei R.F.R."/>
        </authorList>
    </citation>
    <scope>NUCLEOTIDE SEQUENCE</scope>
    <source>
        <strain evidence="1">YZJH907-2</strain>
    </source>
</reference>
<protein>
    <submittedName>
        <fullName evidence="1">DUF3237 family protein</fullName>
    </submittedName>
</protein>
<dbReference type="AlphaFoldDB" id="A0A940WZR8"/>
<dbReference type="Pfam" id="PF11578">
    <property type="entry name" value="DUF3237"/>
    <property type="match status" value="1"/>
</dbReference>
<sequence length="139" mass="15330">MNMEEVLTVHVQLNKTMELENKIGDSVVMITFSGAATGKYFEGKVLEGGVDTQIIGRHGDHHTLSARYMIEGTDFTGTPCKIFIENNGSATSSKEGILFRTYPKILTNSEALAFLHNDILVAEGIHKETGIDIIIYRLV</sequence>
<proteinExistence type="predicted"/>
<accession>A0A940WZR8</accession>
<dbReference type="Proteomes" id="UP000678228">
    <property type="component" value="Unassembled WGS sequence"/>
</dbReference>
<dbReference type="Gene3D" id="2.40.160.20">
    <property type="match status" value="1"/>
</dbReference>
<comment type="caution">
    <text evidence="1">The sequence shown here is derived from an EMBL/GenBank/DDBJ whole genome shotgun (WGS) entry which is preliminary data.</text>
</comment>
<evidence type="ECO:0000313" key="2">
    <source>
        <dbReference type="Proteomes" id="UP000678228"/>
    </source>
</evidence>